<dbReference type="RefSeq" id="WP_273909009.1">
    <property type="nucleotide sequence ID" value="NZ_JAMDGX010000003.1"/>
</dbReference>
<feature type="region of interest" description="Disordered" evidence="1">
    <location>
        <begin position="41"/>
        <end position="64"/>
    </location>
</feature>
<comment type="caution">
    <text evidence="2">The sequence shown here is derived from an EMBL/GenBank/DDBJ whole genome shotgun (WGS) entry which is preliminary data.</text>
</comment>
<evidence type="ECO:0000313" key="2">
    <source>
        <dbReference type="EMBL" id="MDD0990535.1"/>
    </source>
</evidence>
<accession>A0ABT5NQU8</accession>
<feature type="region of interest" description="Disordered" evidence="1">
    <location>
        <begin position="1"/>
        <end position="29"/>
    </location>
</feature>
<feature type="compositionally biased region" description="Low complexity" evidence="1">
    <location>
        <begin position="46"/>
        <end position="59"/>
    </location>
</feature>
<proteinExistence type="predicted"/>
<feature type="compositionally biased region" description="Basic and acidic residues" evidence="1">
    <location>
        <begin position="176"/>
        <end position="195"/>
    </location>
</feature>
<reference evidence="2 3" key="1">
    <citation type="submission" date="2022-05" db="EMBL/GenBank/DDBJ databases">
        <title>Novel Pseudomonas spp. Isolated from a Rainbow Trout Aquaculture Facility.</title>
        <authorList>
            <person name="Testerman T."/>
            <person name="Graf J."/>
        </authorList>
    </citation>
    <scope>NUCLEOTIDE SEQUENCE [LARGE SCALE GENOMIC DNA]</scope>
    <source>
        <strain evidence="2 3">ID681</strain>
    </source>
</reference>
<name>A0ABT5NQU8_9PSED</name>
<gene>
    <name evidence="2" type="ORF">M5G11_08275</name>
</gene>
<dbReference type="EMBL" id="JAMDGY010000020">
    <property type="protein sequence ID" value="MDD0990535.1"/>
    <property type="molecule type" value="Genomic_DNA"/>
</dbReference>
<organism evidence="2 3">
    <name type="scientific">Pseudomonas fontis</name>
    <dbReference type="NCBI Taxonomy" id="2942633"/>
    <lineage>
        <taxon>Bacteria</taxon>
        <taxon>Pseudomonadati</taxon>
        <taxon>Pseudomonadota</taxon>
        <taxon>Gammaproteobacteria</taxon>
        <taxon>Pseudomonadales</taxon>
        <taxon>Pseudomonadaceae</taxon>
        <taxon>Pseudomonas</taxon>
    </lineage>
</organism>
<feature type="region of interest" description="Disordered" evidence="1">
    <location>
        <begin position="170"/>
        <end position="195"/>
    </location>
</feature>
<evidence type="ECO:0000313" key="3">
    <source>
        <dbReference type="Proteomes" id="UP001148203"/>
    </source>
</evidence>
<protein>
    <submittedName>
        <fullName evidence="2">Uncharacterized protein</fullName>
    </submittedName>
</protein>
<keyword evidence="3" id="KW-1185">Reference proteome</keyword>
<sequence length="195" mass="21456">MSIINANGWPHSAITQPRPAPATSATEPSVNYLAQPMTAVVAASKAESSNDASQQSSQDAQDEAFAKLKVALQNPETIEKAESQAAPKTATQEFHDYMALSPAEKIRLKLLNELGMTEEDYNNLPPEKKDEVDRKIAQRMKEEIQQQSMANLQPHMEAVMASQELTASLTSVEESEALRKAGEWKDPHKIEDPLS</sequence>
<evidence type="ECO:0000256" key="1">
    <source>
        <dbReference type="SAM" id="MobiDB-lite"/>
    </source>
</evidence>
<dbReference type="Proteomes" id="UP001148203">
    <property type="component" value="Unassembled WGS sequence"/>
</dbReference>